<evidence type="ECO:0000313" key="7">
    <source>
        <dbReference type="Proteomes" id="UP000318413"/>
    </source>
</evidence>
<dbReference type="GO" id="GO:0006310">
    <property type="term" value="P:DNA recombination"/>
    <property type="evidence" value="ECO:0007669"/>
    <property type="project" value="UniProtKB-KW"/>
</dbReference>
<dbReference type="EMBL" id="RCZK01000004">
    <property type="protein sequence ID" value="TPG13186.1"/>
    <property type="molecule type" value="Genomic_DNA"/>
</dbReference>
<dbReference type="Gene3D" id="1.10.443.10">
    <property type="entry name" value="Intergrase catalytic core"/>
    <property type="match status" value="1"/>
</dbReference>
<protein>
    <submittedName>
        <fullName evidence="6">Site-specific integrase</fullName>
    </submittedName>
</protein>
<dbReference type="OrthoDB" id="6388170at2"/>
<comment type="caution">
    <text evidence="6">The sequence shown here is derived from an EMBL/GenBank/DDBJ whole genome shotgun (WGS) entry which is preliminary data.</text>
</comment>
<dbReference type="Proteomes" id="UP000318413">
    <property type="component" value="Unassembled WGS sequence"/>
</dbReference>
<dbReference type="GO" id="GO:0003677">
    <property type="term" value="F:DNA binding"/>
    <property type="evidence" value="ECO:0007669"/>
    <property type="project" value="UniProtKB-KW"/>
</dbReference>
<comment type="similarity">
    <text evidence="1">Belongs to the 'phage' integrase family.</text>
</comment>
<feature type="domain" description="Tyr recombinase" evidence="5">
    <location>
        <begin position="169"/>
        <end position="365"/>
    </location>
</feature>
<evidence type="ECO:0000256" key="1">
    <source>
        <dbReference type="ARBA" id="ARBA00008857"/>
    </source>
</evidence>
<name>A0A502CN33_9SPHN</name>
<dbReference type="Gene3D" id="1.10.150.130">
    <property type="match status" value="1"/>
</dbReference>
<dbReference type="GO" id="GO:0015074">
    <property type="term" value="P:DNA integration"/>
    <property type="evidence" value="ECO:0007669"/>
    <property type="project" value="UniProtKB-KW"/>
</dbReference>
<dbReference type="Pfam" id="PF00589">
    <property type="entry name" value="Phage_integrase"/>
    <property type="match status" value="1"/>
</dbReference>
<proteinExistence type="inferred from homology"/>
<dbReference type="SUPFAM" id="SSF56349">
    <property type="entry name" value="DNA breaking-rejoining enzymes"/>
    <property type="match status" value="1"/>
</dbReference>
<dbReference type="InterPro" id="IPR013762">
    <property type="entry name" value="Integrase-like_cat_sf"/>
</dbReference>
<sequence length="373" mass="40864">MAIRKRSWAAPDGTEKTAWLVDYRDAAGKRRAKQFARKRDAEAWSTQAAWHVSQGTHTPDSQSITVSEACDLWLARSGAQGLEASTLRGYETRARLHIRPIIGSEKLSRLSRPQVEIFADTMIATRGKAMAVMVMRALSAAIGEAQRRGLVAQNVAAGVRIKRPKREREHVVIPTKAELRAILAAADDRERPIVMTAILTGLRGSELRGLRWADVDLVNARLAVNQRADAWNVIGPPKSAAGRRSIPLAPTLVSELKRWKLACPIGDLDLAFPNGIGRVETHANLLQRLFGPLQIRAGVTEQGQGGATWRYALHALRHAAASMWIERGTDPKRVQTWLGHASIQLTFDTYGHLFEAAASDAAVVSAIEAELLA</sequence>
<keyword evidence="2" id="KW-0229">DNA integration</keyword>
<organism evidence="6 7">
    <name type="scientific">Sphingomonas oligophenolica</name>
    <dbReference type="NCBI Taxonomy" id="301154"/>
    <lineage>
        <taxon>Bacteria</taxon>
        <taxon>Pseudomonadati</taxon>
        <taxon>Pseudomonadota</taxon>
        <taxon>Alphaproteobacteria</taxon>
        <taxon>Sphingomonadales</taxon>
        <taxon>Sphingomonadaceae</taxon>
        <taxon>Sphingomonas</taxon>
    </lineage>
</organism>
<dbReference type="RefSeq" id="WP_140869927.1">
    <property type="nucleotide sequence ID" value="NZ_RCZK01000004.1"/>
</dbReference>
<accession>A0A502CN33</accession>
<evidence type="ECO:0000256" key="3">
    <source>
        <dbReference type="ARBA" id="ARBA00023125"/>
    </source>
</evidence>
<gene>
    <name evidence="6" type="ORF">EAH84_07235</name>
</gene>
<evidence type="ECO:0000256" key="4">
    <source>
        <dbReference type="ARBA" id="ARBA00023172"/>
    </source>
</evidence>
<dbReference type="InterPro" id="IPR050090">
    <property type="entry name" value="Tyrosine_recombinase_XerCD"/>
</dbReference>
<dbReference type="InterPro" id="IPR002104">
    <property type="entry name" value="Integrase_catalytic"/>
</dbReference>
<keyword evidence="7" id="KW-1185">Reference proteome</keyword>
<dbReference type="AlphaFoldDB" id="A0A502CN33"/>
<dbReference type="InterPro" id="IPR010998">
    <property type="entry name" value="Integrase_recombinase_N"/>
</dbReference>
<dbReference type="PROSITE" id="PS51898">
    <property type="entry name" value="TYR_RECOMBINASE"/>
    <property type="match status" value="1"/>
</dbReference>
<evidence type="ECO:0000256" key="2">
    <source>
        <dbReference type="ARBA" id="ARBA00022908"/>
    </source>
</evidence>
<keyword evidence="3" id="KW-0238">DNA-binding</keyword>
<keyword evidence="4" id="KW-0233">DNA recombination</keyword>
<reference evidence="6 7" key="1">
    <citation type="journal article" date="2019" name="Environ. Microbiol.">
        <title>Species interactions and distinct microbial communities in high Arctic permafrost affected cryosols are associated with the CH4 and CO2 gas fluxes.</title>
        <authorList>
            <person name="Altshuler I."/>
            <person name="Hamel J."/>
            <person name="Turney S."/>
            <person name="Magnuson E."/>
            <person name="Levesque R."/>
            <person name="Greer C."/>
            <person name="Whyte L.G."/>
        </authorList>
    </citation>
    <scope>NUCLEOTIDE SEQUENCE [LARGE SCALE GENOMIC DNA]</scope>
    <source>
        <strain evidence="6 7">S5.1</strain>
    </source>
</reference>
<evidence type="ECO:0000259" key="5">
    <source>
        <dbReference type="PROSITE" id="PS51898"/>
    </source>
</evidence>
<dbReference type="PANTHER" id="PTHR30349">
    <property type="entry name" value="PHAGE INTEGRASE-RELATED"/>
    <property type="match status" value="1"/>
</dbReference>
<dbReference type="InterPro" id="IPR011010">
    <property type="entry name" value="DNA_brk_join_enz"/>
</dbReference>
<evidence type="ECO:0000313" key="6">
    <source>
        <dbReference type="EMBL" id="TPG13186.1"/>
    </source>
</evidence>
<dbReference type="CDD" id="cd01189">
    <property type="entry name" value="INT_ICEBs1_C_like"/>
    <property type="match status" value="1"/>
</dbReference>
<dbReference type="PANTHER" id="PTHR30349:SF64">
    <property type="entry name" value="PROPHAGE INTEGRASE INTD-RELATED"/>
    <property type="match status" value="1"/>
</dbReference>